<comment type="caution">
    <text evidence="2">The sequence shown here is derived from an EMBL/GenBank/DDBJ whole genome shotgun (WGS) entry which is preliminary data.</text>
</comment>
<proteinExistence type="predicted"/>
<protein>
    <submittedName>
        <fullName evidence="2">Uncharacterized protein</fullName>
    </submittedName>
</protein>
<keyword evidence="3" id="KW-1185">Reference proteome</keyword>
<organism evidence="2 3">
    <name type="scientific">Knufia fluminis</name>
    <dbReference type="NCBI Taxonomy" id="191047"/>
    <lineage>
        <taxon>Eukaryota</taxon>
        <taxon>Fungi</taxon>
        <taxon>Dikarya</taxon>
        <taxon>Ascomycota</taxon>
        <taxon>Pezizomycotina</taxon>
        <taxon>Eurotiomycetes</taxon>
        <taxon>Chaetothyriomycetidae</taxon>
        <taxon>Chaetothyriales</taxon>
        <taxon>Trichomeriaceae</taxon>
        <taxon>Knufia</taxon>
    </lineage>
</organism>
<reference evidence="2 3" key="1">
    <citation type="submission" date="2022-12" db="EMBL/GenBank/DDBJ databases">
        <title>Genomic features and morphological characterization of a novel Knufia sp. strain isolated from spacecraft assembly facility.</title>
        <authorList>
            <person name="Teixeira M."/>
            <person name="Chander A.M."/>
            <person name="Stajich J.E."/>
            <person name="Venkateswaran K."/>
        </authorList>
    </citation>
    <scope>NUCLEOTIDE SEQUENCE [LARGE SCALE GENOMIC DNA]</scope>
    <source>
        <strain evidence="2 3">FJI-L2-BK-P2</strain>
    </source>
</reference>
<feature type="chain" id="PRO_5042912849" evidence="1">
    <location>
        <begin position="23"/>
        <end position="142"/>
    </location>
</feature>
<feature type="signal peptide" evidence="1">
    <location>
        <begin position="1"/>
        <end position="22"/>
    </location>
</feature>
<name>A0AAN8EIL6_9EURO</name>
<dbReference type="Proteomes" id="UP001316803">
    <property type="component" value="Unassembled WGS sequence"/>
</dbReference>
<gene>
    <name evidence="2" type="ORF">OHC33_001999</name>
</gene>
<dbReference type="EMBL" id="JAKLMC020000004">
    <property type="protein sequence ID" value="KAK5956514.1"/>
    <property type="molecule type" value="Genomic_DNA"/>
</dbReference>
<evidence type="ECO:0000313" key="3">
    <source>
        <dbReference type="Proteomes" id="UP001316803"/>
    </source>
</evidence>
<sequence length="142" mass="15987">MFHAKFYLLALAALPALHLVSADETKIRYVGLSLLWDCKPNGLLDCGKQKWIAYCSSLIGTCLIVNGYEDKTCVPLLDPEKYGDKGSVFINQVDNLRCHMYVDVDCNEKVNEPLSDHIDKATGTTYTWNRDELAHAFRCGKI</sequence>
<keyword evidence="1" id="KW-0732">Signal</keyword>
<accession>A0AAN8EIL6</accession>
<evidence type="ECO:0000256" key="1">
    <source>
        <dbReference type="SAM" id="SignalP"/>
    </source>
</evidence>
<dbReference type="AlphaFoldDB" id="A0AAN8EIL6"/>
<evidence type="ECO:0000313" key="2">
    <source>
        <dbReference type="EMBL" id="KAK5956514.1"/>
    </source>
</evidence>